<dbReference type="EMBL" id="DF839087">
    <property type="protein sequence ID" value="GAT43498.1"/>
    <property type="molecule type" value="Genomic_DNA"/>
</dbReference>
<name>A0ABQ0KX25_MYCCL</name>
<feature type="non-terminal residue" evidence="2">
    <location>
        <position position="195"/>
    </location>
</feature>
<protein>
    <recommendedName>
        <fullName evidence="1">AB hydrolase-1 domain-containing protein</fullName>
    </recommendedName>
</protein>
<gene>
    <name evidence="2" type="ORF">MCHLO_01174</name>
</gene>
<dbReference type="PANTHER" id="PTHR37017:SF11">
    <property type="entry name" value="ESTERASE_LIPASE_THIOESTERASE DOMAIN-CONTAINING PROTEIN"/>
    <property type="match status" value="1"/>
</dbReference>
<feature type="non-terminal residue" evidence="2">
    <location>
        <position position="1"/>
    </location>
</feature>
<dbReference type="InterPro" id="IPR052897">
    <property type="entry name" value="Sec-Metab_Biosynth_Hydrolase"/>
</dbReference>
<dbReference type="PANTHER" id="PTHR37017">
    <property type="entry name" value="AB HYDROLASE-1 DOMAIN-CONTAINING PROTEIN-RELATED"/>
    <property type="match status" value="1"/>
</dbReference>
<evidence type="ECO:0000313" key="3">
    <source>
        <dbReference type="Proteomes" id="UP000815677"/>
    </source>
</evidence>
<organism evidence="2 3">
    <name type="scientific">Mycena chlorophos</name>
    <name type="common">Agaric fungus</name>
    <name type="synonym">Agaricus chlorophos</name>
    <dbReference type="NCBI Taxonomy" id="658473"/>
    <lineage>
        <taxon>Eukaryota</taxon>
        <taxon>Fungi</taxon>
        <taxon>Dikarya</taxon>
        <taxon>Basidiomycota</taxon>
        <taxon>Agaricomycotina</taxon>
        <taxon>Agaricomycetes</taxon>
        <taxon>Agaricomycetidae</taxon>
        <taxon>Agaricales</taxon>
        <taxon>Marasmiineae</taxon>
        <taxon>Mycenaceae</taxon>
        <taxon>Mycena</taxon>
    </lineage>
</organism>
<dbReference type="Proteomes" id="UP000815677">
    <property type="component" value="Unassembled WGS sequence"/>
</dbReference>
<dbReference type="InterPro" id="IPR000073">
    <property type="entry name" value="AB_hydrolase_1"/>
</dbReference>
<feature type="domain" description="AB hydrolase-1" evidence="1">
    <location>
        <begin position="6"/>
        <end position="177"/>
    </location>
</feature>
<reference evidence="2" key="1">
    <citation type="submission" date="2014-09" db="EMBL/GenBank/DDBJ databases">
        <title>Genome sequence of the luminous mushroom Mycena chlorophos for searching fungal bioluminescence genes.</title>
        <authorList>
            <person name="Tanaka Y."/>
            <person name="Kasuga D."/>
            <person name="Oba Y."/>
            <person name="Hase S."/>
            <person name="Sato K."/>
            <person name="Oba Y."/>
            <person name="Sakakibara Y."/>
        </authorList>
    </citation>
    <scope>NUCLEOTIDE SEQUENCE</scope>
</reference>
<sequence>MAVPTFVFVPGVFHTPAHARPLLDALNTAGYRAQAVALASVGLQADTAPPNGDVERVRAVLQSLVVEEHEEVVLVCHSYGGVVGSQAVAGLERSKRAAQGAEGGIIRVVFLAAILPREGESLVDVLVASDIPVDDWLQPVDETNMVANAKSTHILFHDLEDEAAVRWTNQLKPMARHALTTPAVGVCWNLDVEKV</sequence>
<accession>A0ABQ0KX25</accession>
<keyword evidence="3" id="KW-1185">Reference proteome</keyword>
<dbReference type="Pfam" id="PF12697">
    <property type="entry name" value="Abhydrolase_6"/>
    <property type="match status" value="1"/>
</dbReference>
<dbReference type="Gene3D" id="3.40.50.1820">
    <property type="entry name" value="alpha/beta hydrolase"/>
    <property type="match status" value="1"/>
</dbReference>
<evidence type="ECO:0000259" key="1">
    <source>
        <dbReference type="Pfam" id="PF12697"/>
    </source>
</evidence>
<dbReference type="InterPro" id="IPR029058">
    <property type="entry name" value="AB_hydrolase_fold"/>
</dbReference>
<proteinExistence type="predicted"/>
<dbReference type="SUPFAM" id="SSF53474">
    <property type="entry name" value="alpha/beta-Hydrolases"/>
    <property type="match status" value="1"/>
</dbReference>
<evidence type="ECO:0000313" key="2">
    <source>
        <dbReference type="EMBL" id="GAT43498.1"/>
    </source>
</evidence>